<dbReference type="Gene3D" id="3.90.1410.10">
    <property type="entry name" value="set domain protein methyltransferase, domain 1"/>
    <property type="match status" value="1"/>
</dbReference>
<organism evidence="1 2">
    <name type="scientific">Malassezia japonica</name>
    <dbReference type="NCBI Taxonomy" id="223818"/>
    <lineage>
        <taxon>Eukaryota</taxon>
        <taxon>Fungi</taxon>
        <taxon>Dikarya</taxon>
        <taxon>Basidiomycota</taxon>
        <taxon>Ustilaginomycotina</taxon>
        <taxon>Malasseziomycetes</taxon>
        <taxon>Malasseziales</taxon>
        <taxon>Malasseziaceae</taxon>
        <taxon>Malassezia</taxon>
    </lineage>
</organism>
<dbReference type="PANTHER" id="PTHR13271">
    <property type="entry name" value="UNCHARACTERIZED PUTATIVE METHYLTRANSFERASE"/>
    <property type="match status" value="1"/>
</dbReference>
<sequence length="476" mass="52022">MASGGPDTAALLAWCVRHGIAVDERLSIEHVPLDAHEDSDLEYQAEGGAIAVVANAPIPAGDTVVYIPCDAVLSTKTSTLAHSSEFQEALRLCADNALHLALCLAYERGLEDKSAFAGYVQSLPRRVNLPMCWDASYEGTRWIQSTEAARDASTSKPGYSLRRLHTYWETHGKGVVRKTQQAQVDWPSYVDAFTLVSSRAFVINVYHGLCMVPIADLFNHTDMHNVQVEAEELVCLQCGYPHQGPCTQALSNTIDVRCIEALYEGDEAINTYGDLSNAELLCQYGFVLDSKTLYDRSSWGPAMPAELRELEEAFSSCLAYTPNGNHAPGLDHLLLSLEPEAASDDALFARLQSPRDFSRPLFVDPTGRPSYVLWRLCLGAAMACAAAPITDWPMLLNQVQSFGGAMQAAPDHAVHLAAQCLAHLCTSRMKNLYVTTHDDEAGALLQADRGPLRSTVQLALQESDTLHRARAWAQST</sequence>
<dbReference type="SUPFAM" id="SSF82199">
    <property type="entry name" value="SET domain"/>
    <property type="match status" value="1"/>
</dbReference>
<name>A0AAF0F235_9BASI</name>
<proteinExistence type="predicted"/>
<dbReference type="AlphaFoldDB" id="A0AAF0F235"/>
<dbReference type="GO" id="GO:0016279">
    <property type="term" value="F:protein-lysine N-methyltransferase activity"/>
    <property type="evidence" value="ECO:0007669"/>
    <property type="project" value="TreeGrafter"/>
</dbReference>
<dbReference type="CDD" id="cd10527">
    <property type="entry name" value="SET_LSMT"/>
    <property type="match status" value="1"/>
</dbReference>
<reference evidence="1" key="1">
    <citation type="submission" date="2023-03" db="EMBL/GenBank/DDBJ databases">
        <title>Mating type loci evolution in Malassezia.</title>
        <authorList>
            <person name="Coelho M.A."/>
        </authorList>
    </citation>
    <scope>NUCLEOTIDE SEQUENCE</scope>
    <source>
        <strain evidence="1">CBS 9431</strain>
    </source>
</reference>
<gene>
    <name evidence="1" type="ORF">MJAP1_001318</name>
</gene>
<protein>
    <recommendedName>
        <fullName evidence="3">SET domain-containing protein</fullName>
    </recommendedName>
</protein>
<evidence type="ECO:0000313" key="1">
    <source>
        <dbReference type="EMBL" id="WFD38366.1"/>
    </source>
</evidence>
<evidence type="ECO:0008006" key="3">
    <source>
        <dbReference type="Google" id="ProtNLM"/>
    </source>
</evidence>
<dbReference type="Proteomes" id="UP001217754">
    <property type="component" value="Chromosome 2"/>
</dbReference>
<dbReference type="RefSeq" id="XP_060121263.1">
    <property type="nucleotide sequence ID" value="XM_060265280.1"/>
</dbReference>
<keyword evidence="2" id="KW-1185">Reference proteome</keyword>
<dbReference type="InterPro" id="IPR050600">
    <property type="entry name" value="SETD3_SETD6_MTase"/>
</dbReference>
<dbReference type="EMBL" id="CP119959">
    <property type="protein sequence ID" value="WFD38366.1"/>
    <property type="molecule type" value="Genomic_DNA"/>
</dbReference>
<evidence type="ECO:0000313" key="2">
    <source>
        <dbReference type="Proteomes" id="UP001217754"/>
    </source>
</evidence>
<dbReference type="GeneID" id="85224967"/>
<dbReference type="InterPro" id="IPR046341">
    <property type="entry name" value="SET_dom_sf"/>
</dbReference>
<accession>A0AAF0F235</accession>